<gene>
    <name evidence="16" type="ORF">GCM10009007_09550</name>
</gene>
<dbReference type="Gene3D" id="3.40.50.11030">
    <property type="entry name" value="Threonylcarbamoyl-AMP synthase, C-terminal domain"/>
    <property type="match status" value="1"/>
</dbReference>
<feature type="binding site" evidence="14">
    <location>
        <position position="117"/>
    </location>
    <ligand>
        <name>ATP</name>
        <dbReference type="ChEBI" id="CHEBI:30616"/>
    </ligand>
</feature>
<dbReference type="GO" id="GO:0000049">
    <property type="term" value="F:tRNA binding"/>
    <property type="evidence" value="ECO:0007669"/>
    <property type="project" value="TreeGrafter"/>
</dbReference>
<evidence type="ECO:0000256" key="4">
    <source>
        <dbReference type="ARBA" id="ARBA00015492"/>
    </source>
</evidence>
<name>A0A8J3CGZ0_9BURK</name>
<evidence type="ECO:0000256" key="3">
    <source>
        <dbReference type="ARBA" id="ARBA00012584"/>
    </source>
</evidence>
<evidence type="ECO:0000256" key="14">
    <source>
        <dbReference type="PIRSR" id="PIRSR004930-1"/>
    </source>
</evidence>
<feature type="binding site" evidence="14">
    <location>
        <position position="150"/>
    </location>
    <ligand>
        <name>ATP</name>
        <dbReference type="ChEBI" id="CHEBI:30616"/>
    </ligand>
</feature>
<keyword evidence="9 13" id="KW-0547">Nucleotide-binding</keyword>
<dbReference type="InterPro" id="IPR010923">
    <property type="entry name" value="T(6)A37_SUA5"/>
</dbReference>
<dbReference type="InterPro" id="IPR005145">
    <property type="entry name" value="Sua5_C"/>
</dbReference>
<dbReference type="PANTHER" id="PTHR17490">
    <property type="entry name" value="SUA5"/>
    <property type="match status" value="1"/>
</dbReference>
<keyword evidence="6 13" id="KW-0808">Transferase</keyword>
<reference evidence="16" key="1">
    <citation type="journal article" date="2014" name="Int. J. Syst. Evol. Microbiol.">
        <title>Complete genome sequence of Corynebacterium casei LMG S-19264T (=DSM 44701T), isolated from a smear-ripened cheese.</title>
        <authorList>
            <consortium name="US DOE Joint Genome Institute (JGI-PGF)"/>
            <person name="Walter F."/>
            <person name="Albersmeier A."/>
            <person name="Kalinowski J."/>
            <person name="Ruckert C."/>
        </authorList>
    </citation>
    <scope>NUCLEOTIDE SEQUENCE</scope>
    <source>
        <strain evidence="16">KCTC 32501</strain>
    </source>
</reference>
<dbReference type="Pfam" id="PF03481">
    <property type="entry name" value="Sua5_C"/>
    <property type="match status" value="1"/>
</dbReference>
<dbReference type="Proteomes" id="UP000614287">
    <property type="component" value="Unassembled WGS sequence"/>
</dbReference>
<feature type="binding site" evidence="14">
    <location>
        <position position="187"/>
    </location>
    <ligand>
        <name>L-threonine</name>
        <dbReference type="ChEBI" id="CHEBI:57926"/>
    </ligand>
</feature>
<evidence type="ECO:0000256" key="9">
    <source>
        <dbReference type="ARBA" id="ARBA00022741"/>
    </source>
</evidence>
<sequence>MTDVAVDKQIELAAEKLNNGELIGLPTETVYGLAADARNPAAVRRIYELKNRPITHPLITHVAHGADIFAWVDETRVSDATHVMIEQLTAAFWPGPLTLVLPKAEQIDATVTGGQDTIALRCPAHPLAQAVLRELSVLQNHPAVGVAAPSANHFGRVSPTRAAHVRDEFGDAVWVLDGDVSDVGIESTIVDLTRGMPVILRLGHITADDVHRVTGVMPQVHQSHQKVDPNAPRASGTLLAHYAPRTPLVWASEVVEAAGVVLCHSPDFDVAGFAAHIRLPDDAVGYAQGLYHALRELDGHAAPRIVVEDLPEHPAWDAVRDRLKRAVVGSNEEQS</sequence>
<dbReference type="RefSeq" id="WP_189492395.1">
    <property type="nucleotide sequence ID" value="NZ_BMZG01000004.1"/>
</dbReference>
<evidence type="ECO:0000256" key="8">
    <source>
        <dbReference type="ARBA" id="ARBA00022695"/>
    </source>
</evidence>
<feature type="domain" description="YrdC-like" evidence="15">
    <location>
        <begin position="7"/>
        <end position="205"/>
    </location>
</feature>
<comment type="subcellular location">
    <subcellularLocation>
        <location evidence="1 13">Cytoplasm</location>
    </subcellularLocation>
</comment>
<dbReference type="PROSITE" id="PS51163">
    <property type="entry name" value="YRDC"/>
    <property type="match status" value="1"/>
</dbReference>
<protein>
    <recommendedName>
        <fullName evidence="4 13">Threonylcarbamoyl-AMP synthase</fullName>
        <shortName evidence="13">TC-AMP synthase</shortName>
        <ecNumber evidence="3 13">2.7.7.87</ecNumber>
    </recommendedName>
    <alternativeName>
        <fullName evidence="11 13">L-threonylcarbamoyladenylate synthase</fullName>
    </alternativeName>
</protein>
<organism evidence="16 17">
    <name type="scientific">Formosimonas limnophila</name>
    <dbReference type="NCBI Taxonomy" id="1384487"/>
    <lineage>
        <taxon>Bacteria</taxon>
        <taxon>Pseudomonadati</taxon>
        <taxon>Pseudomonadota</taxon>
        <taxon>Betaproteobacteria</taxon>
        <taxon>Burkholderiales</taxon>
        <taxon>Burkholderiaceae</taxon>
        <taxon>Formosimonas</taxon>
    </lineage>
</organism>
<keyword evidence="10 13" id="KW-0067">ATP-binding</keyword>
<reference evidence="16" key="2">
    <citation type="submission" date="2020-09" db="EMBL/GenBank/DDBJ databases">
        <authorList>
            <person name="Sun Q."/>
            <person name="Kim S."/>
        </authorList>
    </citation>
    <scope>NUCLEOTIDE SEQUENCE</scope>
    <source>
        <strain evidence="16">KCTC 32501</strain>
    </source>
</reference>
<dbReference type="GO" id="GO:0061710">
    <property type="term" value="F:L-threonylcarbamoyladenylate synthase"/>
    <property type="evidence" value="ECO:0007669"/>
    <property type="project" value="UniProtKB-EC"/>
</dbReference>
<keyword evidence="7 13" id="KW-0819">tRNA processing</keyword>
<keyword evidence="17" id="KW-1185">Reference proteome</keyword>
<comment type="similarity">
    <text evidence="2 13">Belongs to the SUA5 family.</text>
</comment>
<evidence type="ECO:0000256" key="5">
    <source>
        <dbReference type="ARBA" id="ARBA00022490"/>
    </source>
</evidence>
<comment type="function">
    <text evidence="13">Required for the formation of a threonylcarbamoyl group on adenosine at position 37 (t(6)A37) in tRNAs that read codons beginning with adenine.</text>
</comment>
<feature type="binding site" evidence="14">
    <location>
        <position position="201"/>
    </location>
    <ligand>
        <name>ATP</name>
        <dbReference type="ChEBI" id="CHEBI:30616"/>
    </ligand>
</feature>
<evidence type="ECO:0000256" key="12">
    <source>
        <dbReference type="ARBA" id="ARBA00048366"/>
    </source>
</evidence>
<keyword evidence="5 13" id="KW-0963">Cytoplasm</keyword>
<dbReference type="NCBIfam" id="TIGR00057">
    <property type="entry name" value="L-threonylcarbamoyladenylate synthase"/>
    <property type="match status" value="1"/>
</dbReference>
<evidence type="ECO:0000313" key="17">
    <source>
        <dbReference type="Proteomes" id="UP000614287"/>
    </source>
</evidence>
<feature type="binding site" evidence="14">
    <location>
        <position position="121"/>
    </location>
    <ligand>
        <name>L-threonine</name>
        <dbReference type="ChEBI" id="CHEBI:57926"/>
    </ligand>
</feature>
<dbReference type="GO" id="GO:0008033">
    <property type="term" value="P:tRNA processing"/>
    <property type="evidence" value="ECO:0007669"/>
    <property type="project" value="UniProtKB-KW"/>
</dbReference>
<feature type="binding site" evidence="14">
    <location>
        <position position="148"/>
    </location>
    <ligand>
        <name>L-threonine</name>
        <dbReference type="ChEBI" id="CHEBI:57926"/>
    </ligand>
</feature>
<dbReference type="EMBL" id="BMZG01000004">
    <property type="protein sequence ID" value="GHA70797.1"/>
    <property type="molecule type" value="Genomic_DNA"/>
</dbReference>
<evidence type="ECO:0000256" key="1">
    <source>
        <dbReference type="ARBA" id="ARBA00004496"/>
    </source>
</evidence>
<evidence type="ECO:0000256" key="11">
    <source>
        <dbReference type="ARBA" id="ARBA00029774"/>
    </source>
</evidence>
<dbReference type="InterPro" id="IPR038385">
    <property type="entry name" value="Sua5/YwlC_C"/>
</dbReference>
<comment type="caution">
    <text evidence="16">The sequence shown here is derived from an EMBL/GenBank/DDBJ whole genome shotgun (WGS) entry which is preliminary data.</text>
</comment>
<dbReference type="AlphaFoldDB" id="A0A8J3CGZ0"/>
<keyword evidence="8 13" id="KW-0548">Nucleotidyltransferase</keyword>
<evidence type="ECO:0000256" key="10">
    <source>
        <dbReference type="ARBA" id="ARBA00022840"/>
    </source>
</evidence>
<feature type="binding site" evidence="14">
    <location>
        <position position="158"/>
    </location>
    <ligand>
        <name>ATP</name>
        <dbReference type="ChEBI" id="CHEBI:30616"/>
    </ligand>
</feature>
<comment type="catalytic activity">
    <reaction evidence="12 13">
        <text>L-threonine + hydrogencarbonate + ATP = L-threonylcarbamoyladenylate + diphosphate + H2O</text>
        <dbReference type="Rhea" id="RHEA:36407"/>
        <dbReference type="ChEBI" id="CHEBI:15377"/>
        <dbReference type="ChEBI" id="CHEBI:17544"/>
        <dbReference type="ChEBI" id="CHEBI:30616"/>
        <dbReference type="ChEBI" id="CHEBI:33019"/>
        <dbReference type="ChEBI" id="CHEBI:57926"/>
        <dbReference type="ChEBI" id="CHEBI:73682"/>
        <dbReference type="EC" id="2.7.7.87"/>
    </reaction>
</comment>
<evidence type="ECO:0000259" key="15">
    <source>
        <dbReference type="PROSITE" id="PS51163"/>
    </source>
</evidence>
<dbReference type="Gene3D" id="3.90.870.10">
    <property type="entry name" value="DHBP synthase"/>
    <property type="match status" value="1"/>
</dbReference>
<feature type="binding site" evidence="14">
    <location>
        <position position="52"/>
    </location>
    <ligand>
        <name>ATP</name>
        <dbReference type="ChEBI" id="CHEBI:30616"/>
    </ligand>
</feature>
<evidence type="ECO:0000256" key="7">
    <source>
        <dbReference type="ARBA" id="ARBA00022694"/>
    </source>
</evidence>
<dbReference type="PIRSF" id="PIRSF004930">
    <property type="entry name" value="Tln_factor_SUA5"/>
    <property type="match status" value="1"/>
</dbReference>
<accession>A0A8J3CGZ0</accession>
<dbReference type="InterPro" id="IPR006070">
    <property type="entry name" value="Sua5-like_dom"/>
</dbReference>
<dbReference type="GO" id="GO:0005737">
    <property type="term" value="C:cytoplasm"/>
    <property type="evidence" value="ECO:0007669"/>
    <property type="project" value="UniProtKB-SubCell"/>
</dbReference>
<dbReference type="SUPFAM" id="SSF55821">
    <property type="entry name" value="YrdC/RibB"/>
    <property type="match status" value="1"/>
</dbReference>
<dbReference type="InterPro" id="IPR017945">
    <property type="entry name" value="DHBP_synth_RibB-like_a/b_dom"/>
</dbReference>
<feature type="binding site" evidence="14">
    <location>
        <position position="29"/>
    </location>
    <ligand>
        <name>L-threonine</name>
        <dbReference type="ChEBI" id="CHEBI:57926"/>
    </ligand>
</feature>
<dbReference type="GO" id="GO:0005524">
    <property type="term" value="F:ATP binding"/>
    <property type="evidence" value="ECO:0007669"/>
    <property type="project" value="UniProtKB-UniRule"/>
</dbReference>
<dbReference type="Pfam" id="PF01300">
    <property type="entry name" value="Sua5_yciO_yrdC"/>
    <property type="match status" value="1"/>
</dbReference>
<proteinExistence type="inferred from homology"/>
<dbReference type="GO" id="GO:0006450">
    <property type="term" value="P:regulation of translational fidelity"/>
    <property type="evidence" value="ECO:0007669"/>
    <property type="project" value="TreeGrafter"/>
</dbReference>
<evidence type="ECO:0000256" key="6">
    <source>
        <dbReference type="ARBA" id="ARBA00022679"/>
    </source>
</evidence>
<dbReference type="EC" id="2.7.7.87" evidence="3 13"/>
<evidence type="ECO:0000256" key="2">
    <source>
        <dbReference type="ARBA" id="ARBA00007663"/>
    </source>
</evidence>
<evidence type="ECO:0000313" key="16">
    <source>
        <dbReference type="EMBL" id="GHA70797.1"/>
    </source>
</evidence>
<dbReference type="InterPro" id="IPR050156">
    <property type="entry name" value="TC-AMP_synthase_SUA5"/>
</dbReference>
<dbReference type="GO" id="GO:0003725">
    <property type="term" value="F:double-stranded RNA binding"/>
    <property type="evidence" value="ECO:0007669"/>
    <property type="project" value="UniProtKB-UniRule"/>
</dbReference>
<evidence type="ECO:0000256" key="13">
    <source>
        <dbReference type="PIRNR" id="PIRNR004930"/>
    </source>
</evidence>
<feature type="binding site" evidence="14">
    <location>
        <position position="61"/>
    </location>
    <ligand>
        <name>L-threonine</name>
        <dbReference type="ChEBI" id="CHEBI:57926"/>
    </ligand>
</feature>
<feature type="binding site" evidence="14">
    <location>
        <position position="242"/>
    </location>
    <ligand>
        <name>ATP</name>
        <dbReference type="ChEBI" id="CHEBI:30616"/>
    </ligand>
</feature>
<dbReference type="PANTHER" id="PTHR17490:SF16">
    <property type="entry name" value="THREONYLCARBAMOYL-AMP SYNTHASE"/>
    <property type="match status" value="1"/>
</dbReference>